<dbReference type="Gene3D" id="3.40.50.11550">
    <property type="match status" value="2"/>
</dbReference>
<comment type="caution">
    <text evidence="3">The sequence shown here is derived from an EMBL/GenBank/DDBJ whole genome shotgun (WGS) entry which is preliminary data.</text>
</comment>
<dbReference type="Proteomes" id="UP000264719">
    <property type="component" value="Unassembled WGS sequence"/>
</dbReference>
<feature type="chain" id="PRO_5016675172" description="Haem-binding uptake Tiki superfamily ChaN domain-containing protein" evidence="1">
    <location>
        <begin position="27"/>
        <end position="265"/>
    </location>
</feature>
<dbReference type="Pfam" id="PF04187">
    <property type="entry name" value="Cofac_haem_bdg"/>
    <property type="match status" value="1"/>
</dbReference>
<dbReference type="InterPro" id="IPR007314">
    <property type="entry name" value="Cofac_haem-bd_dom"/>
</dbReference>
<dbReference type="SUPFAM" id="SSF159501">
    <property type="entry name" value="EreA/ChaN-like"/>
    <property type="match status" value="1"/>
</dbReference>
<gene>
    <name evidence="3" type="ORF">DCS45_00220</name>
</gene>
<accession>A0A348W6X4</accession>
<organism evidence="3 4">
    <name type="scientific">Roseovarius nubinhibens</name>
    <dbReference type="NCBI Taxonomy" id="314263"/>
    <lineage>
        <taxon>Bacteria</taxon>
        <taxon>Pseudomonadati</taxon>
        <taxon>Pseudomonadota</taxon>
        <taxon>Alphaproteobacteria</taxon>
        <taxon>Rhodobacterales</taxon>
        <taxon>Roseobacteraceae</taxon>
        <taxon>Roseovarius</taxon>
    </lineage>
</organism>
<name>A0A348W6X4_9RHOB</name>
<feature type="domain" description="Haem-binding uptake Tiki superfamily ChaN" evidence="2">
    <location>
        <begin position="24"/>
        <end position="218"/>
    </location>
</feature>
<protein>
    <recommendedName>
        <fullName evidence="2">Haem-binding uptake Tiki superfamily ChaN domain-containing protein</fullName>
    </recommendedName>
</protein>
<proteinExistence type="predicted"/>
<evidence type="ECO:0000313" key="4">
    <source>
        <dbReference type="Proteomes" id="UP000264719"/>
    </source>
</evidence>
<dbReference type="EMBL" id="DMVW01000003">
    <property type="protein sequence ID" value="HAR50286.1"/>
    <property type="molecule type" value="Genomic_DNA"/>
</dbReference>
<evidence type="ECO:0000313" key="3">
    <source>
        <dbReference type="EMBL" id="HAR50286.1"/>
    </source>
</evidence>
<dbReference type="AlphaFoldDB" id="A0A348W6X4"/>
<evidence type="ECO:0000259" key="2">
    <source>
        <dbReference type="Pfam" id="PF04187"/>
    </source>
</evidence>
<reference evidence="3 4" key="1">
    <citation type="journal article" date="2018" name="Nat. Biotechnol.">
        <title>A standardized bacterial taxonomy based on genome phylogeny substantially revises the tree of life.</title>
        <authorList>
            <person name="Parks D.H."/>
            <person name="Chuvochina M."/>
            <person name="Waite D.W."/>
            <person name="Rinke C."/>
            <person name="Skarshewski A."/>
            <person name="Chaumeil P.A."/>
            <person name="Hugenholtz P."/>
        </authorList>
    </citation>
    <scope>NUCLEOTIDE SEQUENCE [LARGE SCALE GENOMIC DNA]</scope>
    <source>
        <strain evidence="3">UBA9169</strain>
    </source>
</reference>
<feature type="signal peptide" evidence="1">
    <location>
        <begin position="1"/>
        <end position="26"/>
    </location>
</feature>
<dbReference type="CDD" id="cd14727">
    <property type="entry name" value="ChanN-like"/>
    <property type="match status" value="1"/>
</dbReference>
<evidence type="ECO:0000256" key="1">
    <source>
        <dbReference type="SAM" id="SignalP"/>
    </source>
</evidence>
<sequence length="265" mass="28661">MKVLTFAARALALSSLVLTLTAPALRAQDVVVLGELHDNPHHHAEQARRVADLAPRAIVFEMLSAEQAARITPELRGDEARLREVLDWDASGWPDFSMYYPIIAAAPEAAIYGAHVPRDAARAAMTEGAAAVFGAEAARYGLDQPLEAAEQQAREAMQQEAHCNALPPEMLPAMVEMQRLRDAALARATAEALAEQGAPVAVITGNGHARRDWGLWPYLRARMPEVTLFALGQLEEGQAEPSEGAFDALRLSPAAERDDPCAAFR</sequence>
<dbReference type="RefSeq" id="WP_339854873.1">
    <property type="nucleotide sequence ID" value="NZ_CAXAXR010000014.1"/>
</dbReference>
<keyword evidence="1" id="KW-0732">Signal</keyword>